<dbReference type="PANTHER" id="PTHR42711">
    <property type="entry name" value="ABC TRANSPORTER ATP-BINDING PROTEIN"/>
    <property type="match status" value="1"/>
</dbReference>
<evidence type="ECO:0000256" key="1">
    <source>
        <dbReference type="ARBA" id="ARBA00005417"/>
    </source>
</evidence>
<dbReference type="SMART" id="SM00382">
    <property type="entry name" value="AAA"/>
    <property type="match status" value="1"/>
</dbReference>
<comment type="caution">
    <text evidence="7">The sequence shown here is derived from an EMBL/GenBank/DDBJ whole genome shotgun (WGS) entry which is preliminary data.</text>
</comment>
<evidence type="ECO:0000256" key="5">
    <source>
        <dbReference type="ARBA" id="ARBA00022840"/>
    </source>
</evidence>
<keyword evidence="5 7" id="KW-0067">ATP-binding</keyword>
<keyword evidence="3" id="KW-0536">Nodulation</keyword>
<keyword evidence="8" id="KW-1185">Reference proteome</keyword>
<evidence type="ECO:0000256" key="4">
    <source>
        <dbReference type="ARBA" id="ARBA00022741"/>
    </source>
</evidence>
<dbReference type="Proteomes" id="UP000295164">
    <property type="component" value="Unassembled WGS sequence"/>
</dbReference>
<organism evidence="7 8">
    <name type="scientific">Flaviaesturariibacter aridisoli</name>
    <dbReference type="NCBI Taxonomy" id="2545761"/>
    <lineage>
        <taxon>Bacteria</taxon>
        <taxon>Pseudomonadati</taxon>
        <taxon>Bacteroidota</taxon>
        <taxon>Chitinophagia</taxon>
        <taxon>Chitinophagales</taxon>
        <taxon>Chitinophagaceae</taxon>
        <taxon>Flaviaestuariibacter</taxon>
    </lineage>
</organism>
<dbReference type="Pfam" id="PF00005">
    <property type="entry name" value="ABC_tran"/>
    <property type="match status" value="1"/>
</dbReference>
<accession>A0A4R4DZS9</accession>
<feature type="domain" description="ABC transporter" evidence="6">
    <location>
        <begin position="88"/>
        <end position="321"/>
    </location>
</feature>
<keyword evidence="4" id="KW-0547">Nucleotide-binding</keyword>
<dbReference type="InterPro" id="IPR003439">
    <property type="entry name" value="ABC_transporter-like_ATP-bd"/>
</dbReference>
<evidence type="ECO:0000256" key="3">
    <source>
        <dbReference type="ARBA" id="ARBA00022458"/>
    </source>
</evidence>
<dbReference type="AlphaFoldDB" id="A0A4R4DZS9"/>
<evidence type="ECO:0000313" key="7">
    <source>
        <dbReference type="EMBL" id="TCZ72201.1"/>
    </source>
</evidence>
<dbReference type="SUPFAM" id="SSF52540">
    <property type="entry name" value="P-loop containing nucleoside triphosphate hydrolases"/>
    <property type="match status" value="1"/>
</dbReference>
<dbReference type="GO" id="GO:0016887">
    <property type="term" value="F:ATP hydrolysis activity"/>
    <property type="evidence" value="ECO:0007669"/>
    <property type="project" value="InterPro"/>
</dbReference>
<dbReference type="InterPro" id="IPR027417">
    <property type="entry name" value="P-loop_NTPase"/>
</dbReference>
<dbReference type="GO" id="GO:0005524">
    <property type="term" value="F:ATP binding"/>
    <property type="evidence" value="ECO:0007669"/>
    <property type="project" value="UniProtKB-KW"/>
</dbReference>
<dbReference type="PROSITE" id="PS50893">
    <property type="entry name" value="ABC_TRANSPORTER_2"/>
    <property type="match status" value="1"/>
</dbReference>
<dbReference type="InterPro" id="IPR050763">
    <property type="entry name" value="ABC_transporter_ATP-binding"/>
</dbReference>
<dbReference type="InterPro" id="IPR003593">
    <property type="entry name" value="AAA+_ATPase"/>
</dbReference>
<proteinExistence type="inferred from homology"/>
<evidence type="ECO:0000256" key="2">
    <source>
        <dbReference type="ARBA" id="ARBA00022448"/>
    </source>
</evidence>
<dbReference type="RefSeq" id="WP_131851815.1">
    <property type="nucleotide sequence ID" value="NZ_SKFH01000011.1"/>
</dbReference>
<protein>
    <submittedName>
        <fullName evidence="7">ATP-binding cassette domain-containing protein</fullName>
    </submittedName>
</protein>
<dbReference type="Gene3D" id="3.40.50.300">
    <property type="entry name" value="P-loop containing nucleotide triphosphate hydrolases"/>
    <property type="match status" value="1"/>
</dbReference>
<dbReference type="PANTHER" id="PTHR42711:SF5">
    <property type="entry name" value="ABC TRANSPORTER ATP-BINDING PROTEIN NATA"/>
    <property type="match status" value="1"/>
</dbReference>
<keyword evidence="2" id="KW-0813">Transport</keyword>
<reference evidence="7 8" key="1">
    <citation type="submission" date="2019-03" db="EMBL/GenBank/DDBJ databases">
        <authorList>
            <person name="Kim M.K.M."/>
        </authorList>
    </citation>
    <scope>NUCLEOTIDE SEQUENCE [LARGE SCALE GENOMIC DNA]</scope>
    <source>
        <strain evidence="7 8">17J68-15</strain>
    </source>
</reference>
<dbReference type="EMBL" id="SKFH01000011">
    <property type="protein sequence ID" value="TCZ72201.1"/>
    <property type="molecule type" value="Genomic_DNA"/>
</dbReference>
<comment type="similarity">
    <text evidence="1">Belongs to the ABC transporter superfamily.</text>
</comment>
<name>A0A4R4DZS9_9BACT</name>
<evidence type="ECO:0000259" key="6">
    <source>
        <dbReference type="PROSITE" id="PS50893"/>
    </source>
</evidence>
<sequence>MTPFEGRLAEVQACFSNHDFHLGYRRLLDAAIETADFAVYRDTLRFCDAYDALPAESADGERARLAADLLTRLARSAPHTTPQPPFLLRAEGVAKRYRRGRFGLSPVDLELHPGQVTGIVGENGNGKTTFLRLLYGELRPDAGRLHYGFAAPGDDVYAIKTALAFIPQRPQSWYGSLMENLQYASTYAGYTGEENLLWTEMIVARMGLRPFRSYDWSRISSGYKMRFELARTLLRRPRVLLLDEPLANLDILAQQVILEDLRYLAASESMPLGIVLSSQQLYEVEKVSDDVLFLQQGRPHYRPLHPQELPLVLELETSADREALQTLLTPVGLQRQSFNGGVHILYFAPGTALGPILASIGEAGLPLQYLRDITHSSRRFFVA</sequence>
<gene>
    <name evidence="7" type="ORF">E0486_08905</name>
</gene>
<dbReference type="OrthoDB" id="963173at2"/>
<evidence type="ECO:0000313" key="8">
    <source>
        <dbReference type="Proteomes" id="UP000295164"/>
    </source>
</evidence>